<protein>
    <submittedName>
        <fullName evidence="6">Uncharacterized protein</fullName>
    </submittedName>
</protein>
<dbReference type="Proteomes" id="UP000783686">
    <property type="component" value="Unassembled WGS sequence"/>
</dbReference>
<reference evidence="6" key="1">
    <citation type="submission" date="2020-09" db="EMBL/GenBank/DDBJ databases">
        <authorList>
            <person name="Kikuchi T."/>
        </authorList>
    </citation>
    <scope>NUCLEOTIDE SEQUENCE</scope>
    <source>
        <strain evidence="6">SH1</strain>
    </source>
</reference>
<accession>A0A811K5H4</accession>
<dbReference type="OrthoDB" id="73919at2759"/>
<evidence type="ECO:0000256" key="3">
    <source>
        <dbReference type="ARBA" id="ARBA00022525"/>
    </source>
</evidence>
<evidence type="ECO:0000256" key="1">
    <source>
        <dbReference type="ARBA" id="ARBA00004613"/>
    </source>
</evidence>
<dbReference type="Proteomes" id="UP000614601">
    <property type="component" value="Unassembled WGS sequence"/>
</dbReference>
<evidence type="ECO:0000313" key="6">
    <source>
        <dbReference type="EMBL" id="CAD5210592.1"/>
    </source>
</evidence>
<dbReference type="GO" id="GO:0005576">
    <property type="term" value="C:extracellular region"/>
    <property type="evidence" value="ECO:0007669"/>
    <property type="project" value="UniProtKB-SubCell"/>
</dbReference>
<sequence>MFKSTVIFLALVVCCQSQTNLLNRITNFSIRPQQSVSVSGRFMCNGRPANNVKVKLYDNDHFTLDDLMANGYSDANGAFRLQGSANEYTNITPKLNVYHRCNYTPLIPTCYQKFSIRIPNDYITRGPVAQRVFDVGTLNLEAKYAGQGRDCLNK</sequence>
<dbReference type="Pfam" id="PF01060">
    <property type="entry name" value="TTR-52"/>
    <property type="match status" value="1"/>
</dbReference>
<proteinExistence type="inferred from homology"/>
<dbReference type="Gene3D" id="2.60.40.3330">
    <property type="match status" value="1"/>
</dbReference>
<name>A0A811K5H4_9BILA</name>
<feature type="signal peptide" evidence="5">
    <location>
        <begin position="1"/>
        <end position="17"/>
    </location>
</feature>
<keyword evidence="4 5" id="KW-0732">Signal</keyword>
<organism evidence="6 7">
    <name type="scientific">Bursaphelenchus okinawaensis</name>
    <dbReference type="NCBI Taxonomy" id="465554"/>
    <lineage>
        <taxon>Eukaryota</taxon>
        <taxon>Metazoa</taxon>
        <taxon>Ecdysozoa</taxon>
        <taxon>Nematoda</taxon>
        <taxon>Chromadorea</taxon>
        <taxon>Rhabditida</taxon>
        <taxon>Tylenchina</taxon>
        <taxon>Tylenchomorpha</taxon>
        <taxon>Aphelenchoidea</taxon>
        <taxon>Aphelenchoididae</taxon>
        <taxon>Bursaphelenchus</taxon>
    </lineage>
</organism>
<dbReference type="GO" id="GO:0009986">
    <property type="term" value="C:cell surface"/>
    <property type="evidence" value="ECO:0007669"/>
    <property type="project" value="InterPro"/>
</dbReference>
<keyword evidence="7" id="KW-1185">Reference proteome</keyword>
<dbReference type="EMBL" id="CAJFDH010000002">
    <property type="protein sequence ID" value="CAD5210592.1"/>
    <property type="molecule type" value="Genomic_DNA"/>
</dbReference>
<evidence type="ECO:0000313" key="7">
    <source>
        <dbReference type="Proteomes" id="UP000614601"/>
    </source>
</evidence>
<evidence type="ECO:0000256" key="4">
    <source>
        <dbReference type="ARBA" id="ARBA00022729"/>
    </source>
</evidence>
<dbReference type="PANTHER" id="PTHR21700">
    <property type="entry name" value="TRANSTHYRETIN-LIKE FAMILY PROTEIN-RELATED"/>
    <property type="match status" value="1"/>
</dbReference>
<dbReference type="InterPro" id="IPR038479">
    <property type="entry name" value="Transthyretin-like_sf"/>
</dbReference>
<comment type="caution">
    <text evidence="6">The sequence shown here is derived from an EMBL/GenBank/DDBJ whole genome shotgun (WGS) entry which is preliminary data.</text>
</comment>
<keyword evidence="3" id="KW-0964">Secreted</keyword>
<feature type="chain" id="PRO_5036220933" evidence="5">
    <location>
        <begin position="18"/>
        <end position="154"/>
    </location>
</feature>
<evidence type="ECO:0000256" key="5">
    <source>
        <dbReference type="SAM" id="SignalP"/>
    </source>
</evidence>
<dbReference type="AlphaFoldDB" id="A0A811K5H4"/>
<comment type="similarity">
    <text evidence="2">Belongs to the nematode transthyretin-like family.</text>
</comment>
<dbReference type="InterPro" id="IPR001534">
    <property type="entry name" value="Transthyretin-like"/>
</dbReference>
<dbReference type="PANTHER" id="PTHR21700:SF24">
    <property type="entry name" value="TRANSTHYRETIN-LIKE FAMILY PROTEIN"/>
    <property type="match status" value="1"/>
</dbReference>
<comment type="subcellular location">
    <subcellularLocation>
        <location evidence="1">Secreted</location>
    </subcellularLocation>
</comment>
<dbReference type="EMBL" id="CAJFCW020000002">
    <property type="protein sequence ID" value="CAG9091668.1"/>
    <property type="molecule type" value="Genomic_DNA"/>
</dbReference>
<gene>
    <name evidence="6" type="ORF">BOKJ2_LOCUS3271</name>
</gene>
<evidence type="ECO:0000256" key="2">
    <source>
        <dbReference type="ARBA" id="ARBA00010112"/>
    </source>
</evidence>